<keyword evidence="1" id="KW-0723">Serine/threonine-protein kinase</keyword>
<dbReference type="PANTHER" id="PTHR27002:SF559">
    <property type="entry name" value="CYSTEINE-RICH RLK (RECEPTOR-LIKE KINASE) PROTEIN"/>
    <property type="match status" value="1"/>
</dbReference>
<evidence type="ECO:0000256" key="2">
    <source>
        <dbReference type="ARBA" id="ARBA00022679"/>
    </source>
</evidence>
<evidence type="ECO:0000256" key="5">
    <source>
        <dbReference type="ARBA" id="ARBA00022840"/>
    </source>
</evidence>
<evidence type="ECO:0000313" key="8">
    <source>
        <dbReference type="Proteomes" id="UP000823775"/>
    </source>
</evidence>
<evidence type="ECO:0000256" key="3">
    <source>
        <dbReference type="ARBA" id="ARBA00022741"/>
    </source>
</evidence>
<keyword evidence="2" id="KW-0808">Transferase</keyword>
<dbReference type="PANTHER" id="PTHR27002">
    <property type="entry name" value="RECEPTOR-LIKE SERINE/THREONINE-PROTEIN KINASE SD1-8"/>
    <property type="match status" value="1"/>
</dbReference>
<comment type="caution">
    <text evidence="7">The sequence shown here is derived from an EMBL/GenBank/DDBJ whole genome shotgun (WGS) entry which is preliminary data.</text>
</comment>
<dbReference type="SUPFAM" id="SSF56112">
    <property type="entry name" value="Protein kinase-like (PK-like)"/>
    <property type="match status" value="1"/>
</dbReference>
<sequence length="162" mass="18716">MKPKISDFGIARLFQKDEKEANTGKLFRTYGCVPPEYVNQGIYSRKYDVLQFGVLLLQILGGKKNSCVYGIENNLNLLEYAYELWQKGNGVDFIDILLQDDSQIGKQLRCMQVALLCVKKNGRPMHPCWRYTPCSKVRALKSCQILKFLPFPRIKTIPHKRL</sequence>
<dbReference type="Pfam" id="PF07714">
    <property type="entry name" value="PK_Tyr_Ser-Thr"/>
    <property type="match status" value="1"/>
</dbReference>
<dbReference type="InterPro" id="IPR001245">
    <property type="entry name" value="Ser-Thr/Tyr_kinase_cat_dom"/>
</dbReference>
<protein>
    <recommendedName>
        <fullName evidence="6">Protein kinase domain-containing protein</fullName>
    </recommendedName>
</protein>
<accession>A0ABS8Y4N3</accession>
<evidence type="ECO:0000259" key="6">
    <source>
        <dbReference type="PROSITE" id="PS50011"/>
    </source>
</evidence>
<evidence type="ECO:0000256" key="1">
    <source>
        <dbReference type="ARBA" id="ARBA00022527"/>
    </source>
</evidence>
<keyword evidence="4" id="KW-0418">Kinase</keyword>
<keyword evidence="3" id="KW-0547">Nucleotide-binding</keyword>
<dbReference type="EMBL" id="JACEIK010018618">
    <property type="protein sequence ID" value="MCE5166017.1"/>
    <property type="molecule type" value="Genomic_DNA"/>
</dbReference>
<name>A0ABS8Y4N3_DATST</name>
<dbReference type="InterPro" id="IPR011009">
    <property type="entry name" value="Kinase-like_dom_sf"/>
</dbReference>
<feature type="domain" description="Protein kinase" evidence="6">
    <location>
        <begin position="1"/>
        <end position="162"/>
    </location>
</feature>
<keyword evidence="8" id="KW-1185">Reference proteome</keyword>
<dbReference type="InterPro" id="IPR000719">
    <property type="entry name" value="Prot_kinase_dom"/>
</dbReference>
<dbReference type="Proteomes" id="UP000823775">
    <property type="component" value="Unassembled WGS sequence"/>
</dbReference>
<dbReference type="Gene3D" id="1.10.510.10">
    <property type="entry name" value="Transferase(Phosphotransferase) domain 1"/>
    <property type="match status" value="1"/>
</dbReference>
<reference evidence="7 8" key="1">
    <citation type="journal article" date="2021" name="BMC Genomics">
        <title>Datura genome reveals duplications of psychoactive alkaloid biosynthetic genes and high mutation rate following tissue culture.</title>
        <authorList>
            <person name="Rajewski A."/>
            <person name="Carter-House D."/>
            <person name="Stajich J."/>
            <person name="Litt A."/>
        </authorList>
    </citation>
    <scope>NUCLEOTIDE SEQUENCE [LARGE SCALE GENOMIC DNA]</scope>
    <source>
        <strain evidence="7">AR-01</strain>
    </source>
</reference>
<keyword evidence="5" id="KW-0067">ATP-binding</keyword>
<proteinExistence type="predicted"/>
<evidence type="ECO:0000313" key="7">
    <source>
        <dbReference type="EMBL" id="MCE5166017.1"/>
    </source>
</evidence>
<evidence type="ECO:0000256" key="4">
    <source>
        <dbReference type="ARBA" id="ARBA00022777"/>
    </source>
</evidence>
<organism evidence="7 8">
    <name type="scientific">Datura stramonium</name>
    <name type="common">Jimsonweed</name>
    <name type="synonym">Common thornapple</name>
    <dbReference type="NCBI Taxonomy" id="4076"/>
    <lineage>
        <taxon>Eukaryota</taxon>
        <taxon>Viridiplantae</taxon>
        <taxon>Streptophyta</taxon>
        <taxon>Embryophyta</taxon>
        <taxon>Tracheophyta</taxon>
        <taxon>Spermatophyta</taxon>
        <taxon>Magnoliopsida</taxon>
        <taxon>eudicotyledons</taxon>
        <taxon>Gunneridae</taxon>
        <taxon>Pentapetalae</taxon>
        <taxon>asterids</taxon>
        <taxon>lamiids</taxon>
        <taxon>Solanales</taxon>
        <taxon>Solanaceae</taxon>
        <taxon>Solanoideae</taxon>
        <taxon>Datureae</taxon>
        <taxon>Datura</taxon>
    </lineage>
</organism>
<dbReference type="PROSITE" id="PS50011">
    <property type="entry name" value="PROTEIN_KINASE_DOM"/>
    <property type="match status" value="1"/>
</dbReference>
<gene>
    <name evidence="7" type="ORF">HAX54_014011</name>
</gene>